<dbReference type="GO" id="GO:0003700">
    <property type="term" value="F:DNA-binding transcription factor activity"/>
    <property type="evidence" value="ECO:0007669"/>
    <property type="project" value="InterPro"/>
</dbReference>
<dbReference type="InterPro" id="IPR029062">
    <property type="entry name" value="Class_I_gatase-like"/>
</dbReference>
<gene>
    <name evidence="4" type="ORF">C3K47_00315</name>
</gene>
<dbReference type="GO" id="GO:0043565">
    <property type="term" value="F:sequence-specific DNA binding"/>
    <property type="evidence" value="ECO:0007669"/>
    <property type="project" value="InterPro"/>
</dbReference>
<dbReference type="Gene3D" id="1.10.10.60">
    <property type="entry name" value="Homeodomain-like"/>
    <property type="match status" value="2"/>
</dbReference>
<dbReference type="InterPro" id="IPR018060">
    <property type="entry name" value="HTH_AraC"/>
</dbReference>
<dbReference type="Pfam" id="PF01965">
    <property type="entry name" value="DJ-1_PfpI"/>
    <property type="match status" value="1"/>
</dbReference>
<dbReference type="RefSeq" id="WP_103787082.1">
    <property type="nucleotide sequence ID" value="NZ_PQVF01000001.1"/>
</dbReference>
<proteinExistence type="predicted"/>
<keyword evidence="5" id="KW-1185">Reference proteome</keyword>
<dbReference type="Proteomes" id="UP000236893">
    <property type="component" value="Unassembled WGS sequence"/>
</dbReference>
<dbReference type="SUPFAM" id="SSF46689">
    <property type="entry name" value="Homeodomain-like"/>
    <property type="match status" value="2"/>
</dbReference>
<dbReference type="AlphaFoldDB" id="A0A2S5A8Q8"/>
<protein>
    <submittedName>
        <fullName evidence="4">AraC family transcriptional regulator</fullName>
    </submittedName>
</protein>
<organism evidence="4 5">
    <name type="scientific">Solitalea longa</name>
    <dbReference type="NCBI Taxonomy" id="2079460"/>
    <lineage>
        <taxon>Bacteria</taxon>
        <taxon>Pseudomonadati</taxon>
        <taxon>Bacteroidota</taxon>
        <taxon>Sphingobacteriia</taxon>
        <taxon>Sphingobacteriales</taxon>
        <taxon>Sphingobacteriaceae</taxon>
        <taxon>Solitalea</taxon>
    </lineage>
</organism>
<dbReference type="SUPFAM" id="SSF52317">
    <property type="entry name" value="Class I glutamine amidotransferase-like"/>
    <property type="match status" value="1"/>
</dbReference>
<evidence type="ECO:0000256" key="1">
    <source>
        <dbReference type="ARBA" id="ARBA00023015"/>
    </source>
</evidence>
<dbReference type="SMART" id="SM00342">
    <property type="entry name" value="HTH_ARAC"/>
    <property type="match status" value="1"/>
</dbReference>
<dbReference type="InterPro" id="IPR002818">
    <property type="entry name" value="DJ-1/PfpI"/>
</dbReference>
<evidence type="ECO:0000313" key="5">
    <source>
        <dbReference type="Proteomes" id="UP000236893"/>
    </source>
</evidence>
<keyword evidence="1" id="KW-0805">Transcription regulation</keyword>
<dbReference type="EMBL" id="PQVF01000001">
    <property type="protein sequence ID" value="POY38980.1"/>
    <property type="molecule type" value="Genomic_DNA"/>
</dbReference>
<keyword evidence="2" id="KW-0804">Transcription</keyword>
<feature type="domain" description="HTH araC/xylS-type" evidence="3">
    <location>
        <begin position="222"/>
        <end position="320"/>
    </location>
</feature>
<evidence type="ECO:0000259" key="3">
    <source>
        <dbReference type="PROSITE" id="PS01124"/>
    </source>
</evidence>
<dbReference type="InterPro" id="IPR052158">
    <property type="entry name" value="INH-QAR"/>
</dbReference>
<dbReference type="PANTHER" id="PTHR43130:SF3">
    <property type="entry name" value="HTH-TYPE TRANSCRIPTIONAL REGULATOR RV1931C"/>
    <property type="match status" value="1"/>
</dbReference>
<sequence length="323" mass="37730">MQKKHISILSLKNANYASIVDARTVFRKVNELYKAENKKELFEIQIIGETSEMTLEDGLLTIKNDATTNEITKTDLIIIPAIRGDMLSSSHYNRFFVDWIIKQYKQNAEVASLCTGAFMLAFTGLLKDKKCTTHWQYANEFRFYYPNVTLIDEKIIVEQNGLYSSGGSNAYWNLLLFLVEKYVSREYAILIAKYFVVNLDKMVQTPFIVFNGLKEHTDQEVLNAQEFIENNYAEKITVDDLSEKFFLTRRTFERRFKKATHCSVLEYLQKVRIEASKKALEIGRKSVDEIMLDVGYFDSQTFRELFKKITGLTPLEYRDKYKK</sequence>
<name>A0A2S5A8Q8_9SPHI</name>
<reference evidence="4 5" key="1">
    <citation type="submission" date="2018-01" db="EMBL/GenBank/DDBJ databases">
        <authorList>
            <person name="Gaut B.S."/>
            <person name="Morton B.R."/>
            <person name="Clegg M.T."/>
            <person name="Duvall M.R."/>
        </authorList>
    </citation>
    <scope>NUCLEOTIDE SEQUENCE [LARGE SCALE GENOMIC DNA]</scope>
    <source>
        <strain evidence="4 5">HR-AV</strain>
    </source>
</reference>
<accession>A0A2S5A8Q8</accession>
<dbReference type="Pfam" id="PF12833">
    <property type="entry name" value="HTH_18"/>
    <property type="match status" value="1"/>
</dbReference>
<dbReference type="PROSITE" id="PS01124">
    <property type="entry name" value="HTH_ARAC_FAMILY_2"/>
    <property type="match status" value="1"/>
</dbReference>
<comment type="caution">
    <text evidence="4">The sequence shown here is derived from an EMBL/GenBank/DDBJ whole genome shotgun (WGS) entry which is preliminary data.</text>
</comment>
<dbReference type="Gene3D" id="3.40.50.880">
    <property type="match status" value="1"/>
</dbReference>
<dbReference type="PANTHER" id="PTHR43130">
    <property type="entry name" value="ARAC-FAMILY TRANSCRIPTIONAL REGULATOR"/>
    <property type="match status" value="1"/>
</dbReference>
<evidence type="ECO:0000313" key="4">
    <source>
        <dbReference type="EMBL" id="POY38980.1"/>
    </source>
</evidence>
<dbReference type="OrthoDB" id="241790at2"/>
<evidence type="ECO:0000256" key="2">
    <source>
        <dbReference type="ARBA" id="ARBA00023163"/>
    </source>
</evidence>
<dbReference type="InterPro" id="IPR009057">
    <property type="entry name" value="Homeodomain-like_sf"/>
</dbReference>